<dbReference type="CDD" id="cd01335">
    <property type="entry name" value="Radical_SAM"/>
    <property type="match status" value="1"/>
</dbReference>
<dbReference type="InterPro" id="IPR058240">
    <property type="entry name" value="rSAM_sf"/>
</dbReference>
<dbReference type="InterPro" id="IPR023885">
    <property type="entry name" value="4Fe4S-binding_SPASM_dom"/>
</dbReference>
<dbReference type="AlphaFoldDB" id="A0A0S3UH28"/>
<dbReference type="GO" id="GO:0016491">
    <property type="term" value="F:oxidoreductase activity"/>
    <property type="evidence" value="ECO:0007669"/>
    <property type="project" value="InterPro"/>
</dbReference>
<dbReference type="InterPro" id="IPR013785">
    <property type="entry name" value="Aldolase_TIM"/>
</dbReference>
<dbReference type="GO" id="GO:0051536">
    <property type="term" value="F:iron-sulfur cluster binding"/>
    <property type="evidence" value="ECO:0007669"/>
    <property type="project" value="UniProtKB-KW"/>
</dbReference>
<dbReference type="SFLD" id="SFLDS00029">
    <property type="entry name" value="Radical_SAM"/>
    <property type="match status" value="1"/>
</dbReference>
<name>A0A0S3UH28_PREIN</name>
<dbReference type="InterPro" id="IPR023867">
    <property type="entry name" value="Sulphatase_maturase_rSAM"/>
</dbReference>
<evidence type="ECO:0000256" key="6">
    <source>
        <dbReference type="ARBA" id="ARBA00023601"/>
    </source>
</evidence>
<dbReference type="Proteomes" id="UP000217431">
    <property type="component" value="Chromosome I"/>
</dbReference>
<evidence type="ECO:0000256" key="4">
    <source>
        <dbReference type="ARBA" id="ARBA00023004"/>
    </source>
</evidence>
<comment type="similarity">
    <text evidence="6">Belongs to the radical SAM superfamily. Anaerobic sulfatase-maturating enzyme family.</text>
</comment>
<evidence type="ECO:0000313" key="8">
    <source>
        <dbReference type="EMBL" id="BAU16792.1"/>
    </source>
</evidence>
<evidence type="ECO:0000259" key="7">
    <source>
        <dbReference type="PROSITE" id="PS51918"/>
    </source>
</evidence>
<dbReference type="NCBIfam" id="TIGR04085">
    <property type="entry name" value="rSAM_more_4Fe4S"/>
    <property type="match status" value="1"/>
</dbReference>
<dbReference type="PROSITE" id="PS51918">
    <property type="entry name" value="RADICAL_SAM"/>
    <property type="match status" value="1"/>
</dbReference>
<accession>A0A0S3UH28</accession>
<comment type="cofactor">
    <cofactor evidence="1">
        <name>[4Fe-4S] cluster</name>
        <dbReference type="ChEBI" id="CHEBI:49883"/>
    </cofactor>
</comment>
<dbReference type="UniPathway" id="UPA00782"/>
<dbReference type="Pfam" id="PF04055">
    <property type="entry name" value="Radical_SAM"/>
    <property type="match status" value="1"/>
</dbReference>
<dbReference type="Gene3D" id="3.20.20.70">
    <property type="entry name" value="Aldolase class I"/>
    <property type="match status" value="1"/>
</dbReference>
<gene>
    <name evidence="8" type="ORF">PIOMA14_I_0283</name>
</gene>
<feature type="domain" description="Radical SAM core" evidence="7">
    <location>
        <begin position="28"/>
        <end position="269"/>
    </location>
</feature>
<proteinExistence type="inferred from homology"/>
<dbReference type="SFLD" id="SFLDG01067">
    <property type="entry name" value="SPASM/twitch_domain_containing"/>
    <property type="match status" value="1"/>
</dbReference>
<keyword evidence="5" id="KW-0411">Iron-sulfur</keyword>
<dbReference type="PANTHER" id="PTHR43273">
    <property type="entry name" value="ANAEROBIC SULFATASE-MATURATING ENZYME HOMOLOG ASLB-RELATED"/>
    <property type="match status" value="1"/>
</dbReference>
<keyword evidence="4" id="KW-0408">Iron</keyword>
<dbReference type="PANTHER" id="PTHR43273:SF3">
    <property type="entry name" value="ANAEROBIC SULFATASE-MATURATING ENZYME HOMOLOG ASLB-RELATED"/>
    <property type="match status" value="1"/>
</dbReference>
<sequence>MSSFRKANIIVDDGLDEREFLMKEYDISHKSPVYYLTLLPTLDCNVKCWYCFERLKKGSRLLPSTKDAILKHVEHVMRGELGIRKLAVELFGGEPLLYYQEDLHDLLKEIKKTVIEAGKSFNLLLITNGINLTSKTINLLAEFSPHIQISIDGERNTHNRVKRMPDAPQISVYDKVMENVSELSKLSNVYINVRINYDDNTLPLIPSIIDDLKELDRSKVGIHLERIWQTIKPNEMTDNDVLRNVMLQLLNAGFYVTYMNFFRKGYSCKASKINQAVVSYDGHVYKCTGRNFTDSFSDGFLNDDGHIVWKKEKWEERTLINTYNIDICKECKLLPLCWGPCCQKHLECKINGLKIEDKCQLNHLELPIDEYILFRFLSQINRNKSL</sequence>
<protein>
    <recommendedName>
        <fullName evidence="7">Radical SAM core domain-containing protein</fullName>
    </recommendedName>
</protein>
<dbReference type="SUPFAM" id="SSF102114">
    <property type="entry name" value="Radical SAM enzymes"/>
    <property type="match status" value="1"/>
</dbReference>
<reference evidence="8 9" key="1">
    <citation type="journal article" date="2016" name="DNA Res.">
        <title>The complete genome sequencing of Prevotella intermedia strain OMA14 and a subsequent fine-scale, intra-species genomic comparison reveal an unusual amplification of conjugative and mobile transposons and identify a novel Prevotella-lineage-specific repeat.</title>
        <authorList>
            <person name="Naito M."/>
            <person name="Ogura Y."/>
            <person name="Itoh T."/>
            <person name="Shoji M."/>
            <person name="Okamoto M."/>
            <person name="Hayashi T."/>
            <person name="Nakayama K."/>
        </authorList>
    </citation>
    <scope>NUCLEOTIDE SEQUENCE [LARGE SCALE GENOMIC DNA]</scope>
    <source>
        <strain evidence="8 9">OMA14</strain>
    </source>
</reference>
<keyword evidence="2" id="KW-0949">S-adenosyl-L-methionine</keyword>
<dbReference type="InterPro" id="IPR007197">
    <property type="entry name" value="rSAM"/>
</dbReference>
<organism evidence="8 9">
    <name type="scientific">Prevotella intermedia</name>
    <dbReference type="NCBI Taxonomy" id="28131"/>
    <lineage>
        <taxon>Bacteria</taxon>
        <taxon>Pseudomonadati</taxon>
        <taxon>Bacteroidota</taxon>
        <taxon>Bacteroidia</taxon>
        <taxon>Bacteroidales</taxon>
        <taxon>Prevotellaceae</taxon>
        <taxon>Prevotella</taxon>
    </lineage>
</organism>
<evidence type="ECO:0000313" key="9">
    <source>
        <dbReference type="Proteomes" id="UP000217431"/>
    </source>
</evidence>
<dbReference type="EMBL" id="AP014597">
    <property type="protein sequence ID" value="BAU16792.1"/>
    <property type="molecule type" value="Genomic_DNA"/>
</dbReference>
<evidence type="ECO:0000256" key="3">
    <source>
        <dbReference type="ARBA" id="ARBA00022723"/>
    </source>
</evidence>
<keyword evidence="3" id="KW-0479">Metal-binding</keyword>
<evidence type="ECO:0000256" key="5">
    <source>
        <dbReference type="ARBA" id="ARBA00023014"/>
    </source>
</evidence>
<evidence type="ECO:0000256" key="1">
    <source>
        <dbReference type="ARBA" id="ARBA00001966"/>
    </source>
</evidence>
<dbReference type="GO" id="GO:0046872">
    <property type="term" value="F:metal ion binding"/>
    <property type="evidence" value="ECO:0007669"/>
    <property type="project" value="UniProtKB-KW"/>
</dbReference>
<evidence type="ECO:0000256" key="2">
    <source>
        <dbReference type="ARBA" id="ARBA00022691"/>
    </source>
</evidence>